<sequence length="81" mass="9237">MSDQEQLLIRCFASIFPGLTEEEIQNASTDSVGIWDSLSTVTLASVIQEEFSLEIDPEILPRLDSFEAFHDYLLRYSEHQA</sequence>
<protein>
    <submittedName>
        <fullName evidence="1">Acyl carrier protein</fullName>
    </submittedName>
</protein>
<reference evidence="1 2" key="1">
    <citation type="submission" date="2020-08" db="EMBL/GenBank/DDBJ databases">
        <title>Edaphobacter telluris sp. nov. and Acidobacterium dinghuensis sp. nov., two acidobacteria isolated from forest soil.</title>
        <authorList>
            <person name="Fu J."/>
            <person name="Qiu L."/>
        </authorList>
    </citation>
    <scope>NUCLEOTIDE SEQUENCE [LARGE SCALE GENOMIC DNA]</scope>
    <source>
        <strain evidence="1">4Y35</strain>
    </source>
</reference>
<name>A0A7G8BLS9_9BACT</name>
<proteinExistence type="predicted"/>
<dbReference type="SUPFAM" id="SSF47336">
    <property type="entry name" value="ACP-like"/>
    <property type="match status" value="1"/>
</dbReference>
<evidence type="ECO:0000313" key="1">
    <source>
        <dbReference type="EMBL" id="QNI33499.1"/>
    </source>
</evidence>
<dbReference type="Proteomes" id="UP000515312">
    <property type="component" value="Chromosome"/>
</dbReference>
<keyword evidence="2" id="KW-1185">Reference proteome</keyword>
<dbReference type="EMBL" id="CP060394">
    <property type="protein sequence ID" value="QNI33499.1"/>
    <property type="molecule type" value="Genomic_DNA"/>
</dbReference>
<dbReference type="AlphaFoldDB" id="A0A7G8BLS9"/>
<dbReference type="InterPro" id="IPR036736">
    <property type="entry name" value="ACP-like_sf"/>
</dbReference>
<dbReference type="KEGG" id="adin:H7849_06000"/>
<organism evidence="1 2">
    <name type="scientific">Alloacidobacterium dinghuense</name>
    <dbReference type="NCBI Taxonomy" id="2763107"/>
    <lineage>
        <taxon>Bacteria</taxon>
        <taxon>Pseudomonadati</taxon>
        <taxon>Acidobacteriota</taxon>
        <taxon>Terriglobia</taxon>
        <taxon>Terriglobales</taxon>
        <taxon>Acidobacteriaceae</taxon>
        <taxon>Alloacidobacterium</taxon>
    </lineage>
</organism>
<dbReference type="Gene3D" id="1.10.1200.10">
    <property type="entry name" value="ACP-like"/>
    <property type="match status" value="1"/>
</dbReference>
<evidence type="ECO:0000313" key="2">
    <source>
        <dbReference type="Proteomes" id="UP000515312"/>
    </source>
</evidence>
<accession>A0A7G8BLS9</accession>
<dbReference type="RefSeq" id="WP_186744976.1">
    <property type="nucleotide sequence ID" value="NZ_CP060394.1"/>
</dbReference>
<gene>
    <name evidence="1" type="ORF">H7849_06000</name>
</gene>